<gene>
    <name evidence="1" type="ORF">C1706_06265</name>
</gene>
<protein>
    <submittedName>
        <fullName evidence="1">Uncharacterized protein</fullName>
    </submittedName>
</protein>
<sequence>MDELLALGLALGHVRSAVVAFVSADDPTGESLFLAAECLDLEGLFGDFGVVPQQVDPGLDAIASLDAASNVLVAARQVVPLALWAALQEVRARAAR</sequence>
<dbReference type="RefSeq" id="WP_129458354.1">
    <property type="nucleotide sequence ID" value="NZ_PPCV01000003.1"/>
</dbReference>
<dbReference type="OrthoDB" id="9873587at2"/>
<reference evidence="1 2" key="1">
    <citation type="submission" date="2018-01" db="EMBL/GenBank/DDBJ databases">
        <title>Lactibacter flavus gen. nov., sp. nov., a novel bacterium of the family Propionibacteriaceae isolated from raw milk and dairy products.</title>
        <authorList>
            <person name="Wenning M."/>
            <person name="Breitenwieser F."/>
            <person name="Huptas C."/>
            <person name="von Neubeck M."/>
            <person name="Busse H.-J."/>
            <person name="Scherer S."/>
        </authorList>
    </citation>
    <scope>NUCLEOTIDE SEQUENCE [LARGE SCALE GENOMIC DNA]</scope>
    <source>
        <strain evidence="1 2">VG341</strain>
    </source>
</reference>
<comment type="caution">
    <text evidence="1">The sequence shown here is derived from an EMBL/GenBank/DDBJ whole genome shotgun (WGS) entry which is preliminary data.</text>
</comment>
<proteinExistence type="predicted"/>
<dbReference type="EMBL" id="PPCV01000003">
    <property type="protein sequence ID" value="RXW32742.1"/>
    <property type="molecule type" value="Genomic_DNA"/>
</dbReference>
<dbReference type="Proteomes" id="UP000290624">
    <property type="component" value="Unassembled WGS sequence"/>
</dbReference>
<accession>A0A4Q2EJB5</accession>
<evidence type="ECO:0000313" key="1">
    <source>
        <dbReference type="EMBL" id="RXW32742.1"/>
    </source>
</evidence>
<keyword evidence="2" id="KW-1185">Reference proteome</keyword>
<evidence type="ECO:0000313" key="2">
    <source>
        <dbReference type="Proteomes" id="UP000290624"/>
    </source>
</evidence>
<organism evidence="1 2">
    <name type="scientific">Propioniciclava flava</name>
    <dbReference type="NCBI Taxonomy" id="2072026"/>
    <lineage>
        <taxon>Bacteria</taxon>
        <taxon>Bacillati</taxon>
        <taxon>Actinomycetota</taxon>
        <taxon>Actinomycetes</taxon>
        <taxon>Propionibacteriales</taxon>
        <taxon>Propionibacteriaceae</taxon>
        <taxon>Propioniciclava</taxon>
    </lineage>
</organism>
<name>A0A4Q2EJB5_9ACTN</name>
<dbReference type="AlphaFoldDB" id="A0A4Q2EJB5"/>